<keyword evidence="7 17" id="KW-0067">ATP-binding</keyword>
<evidence type="ECO:0000256" key="18">
    <source>
        <dbReference type="HAMAP-Rule" id="MF_01966"/>
    </source>
</evidence>
<evidence type="ECO:0000256" key="11">
    <source>
        <dbReference type="ARBA" id="ARBA00023235"/>
    </source>
</evidence>
<dbReference type="EC" id="5.1.99.6" evidence="19"/>
<comment type="subunit">
    <text evidence="17">Homotetramer.</text>
</comment>
<dbReference type="AlphaFoldDB" id="A0A238JT21"/>
<feature type="binding site" evidence="18">
    <location>
        <begin position="79"/>
        <end position="83"/>
    </location>
    <ligand>
        <name>(6S)-NADPHX</name>
        <dbReference type="ChEBI" id="CHEBI:64076"/>
    </ligand>
</feature>
<comment type="similarity">
    <text evidence="3 19">In the N-terminal section; belongs to the NnrE/AIBP family.</text>
</comment>
<dbReference type="PROSITE" id="PS51385">
    <property type="entry name" value="YJEF_N"/>
    <property type="match status" value="1"/>
</dbReference>
<dbReference type="InterPro" id="IPR030677">
    <property type="entry name" value="Nnr"/>
</dbReference>
<dbReference type="HAMAP" id="MF_01965">
    <property type="entry name" value="NADHX_dehydratase"/>
    <property type="match status" value="1"/>
</dbReference>
<comment type="similarity">
    <text evidence="4 19">In the C-terminal section; belongs to the NnrD/CARKD family.</text>
</comment>
<keyword evidence="13" id="KW-0511">Multifunctional enzyme</keyword>
<dbReference type="PIRSF" id="PIRSF017184">
    <property type="entry name" value="Nnr"/>
    <property type="match status" value="1"/>
</dbReference>
<comment type="cofactor">
    <cofactor evidence="17">
        <name>Mg(2+)</name>
        <dbReference type="ChEBI" id="CHEBI:18420"/>
    </cofactor>
</comment>
<dbReference type="PANTHER" id="PTHR12592:SF0">
    <property type="entry name" value="ATP-DEPENDENT (S)-NAD(P)H-HYDRATE DEHYDRATASE"/>
    <property type="match status" value="1"/>
</dbReference>
<organism evidence="22 23">
    <name type="scientific">Pelagimonas varians</name>
    <dbReference type="NCBI Taxonomy" id="696760"/>
    <lineage>
        <taxon>Bacteria</taxon>
        <taxon>Pseudomonadati</taxon>
        <taxon>Pseudomonadota</taxon>
        <taxon>Alphaproteobacteria</taxon>
        <taxon>Rhodobacterales</taxon>
        <taxon>Roseobacteraceae</taxon>
        <taxon>Pelagimonas</taxon>
    </lineage>
</organism>
<comment type="similarity">
    <text evidence="17">Belongs to the NnrD/CARKD family.</text>
</comment>
<keyword evidence="8 17" id="KW-0521">NADP</keyword>
<keyword evidence="12 17" id="KW-0456">Lyase</keyword>
<dbReference type="SUPFAM" id="SSF53613">
    <property type="entry name" value="Ribokinase-like"/>
    <property type="match status" value="1"/>
</dbReference>
<evidence type="ECO:0000259" key="21">
    <source>
        <dbReference type="PROSITE" id="PS51385"/>
    </source>
</evidence>
<keyword evidence="9 18" id="KW-0630">Potassium</keyword>
<evidence type="ECO:0000256" key="14">
    <source>
        <dbReference type="ARBA" id="ARBA00025153"/>
    </source>
</evidence>
<dbReference type="CDD" id="cd01171">
    <property type="entry name" value="YXKO-related"/>
    <property type="match status" value="1"/>
</dbReference>
<feature type="binding site" evidence="17">
    <location>
        <begin position="475"/>
        <end position="479"/>
    </location>
    <ligand>
        <name>AMP</name>
        <dbReference type="ChEBI" id="CHEBI:456215"/>
    </ligand>
</feature>
<keyword evidence="11 18" id="KW-0413">Isomerase</keyword>
<dbReference type="Gene3D" id="3.40.50.10260">
    <property type="entry name" value="YjeF N-terminal domain"/>
    <property type="match status" value="1"/>
</dbReference>
<reference evidence="22 23" key="1">
    <citation type="submission" date="2017-05" db="EMBL/GenBank/DDBJ databases">
        <authorList>
            <person name="Song R."/>
            <person name="Chenine A.L."/>
            <person name="Ruprecht R.M."/>
        </authorList>
    </citation>
    <scope>NUCLEOTIDE SEQUENCE [LARGE SCALE GENOMIC DNA]</scope>
    <source>
        <strain evidence="22 23">CECT 8663</strain>
    </source>
</reference>
<dbReference type="GO" id="GO:0046872">
    <property type="term" value="F:metal ion binding"/>
    <property type="evidence" value="ECO:0007669"/>
    <property type="project" value="UniProtKB-UniRule"/>
</dbReference>
<dbReference type="GO" id="GO:0052855">
    <property type="term" value="F:ADP-dependent NAD(P)H-hydrate dehydratase activity"/>
    <property type="evidence" value="ECO:0007669"/>
    <property type="project" value="UniProtKB-UniRule"/>
</dbReference>
<dbReference type="InterPro" id="IPR004443">
    <property type="entry name" value="YjeF_N_dom"/>
</dbReference>
<dbReference type="Pfam" id="PF03853">
    <property type="entry name" value="YjeF_N"/>
    <property type="match status" value="1"/>
</dbReference>
<evidence type="ECO:0000256" key="1">
    <source>
        <dbReference type="ARBA" id="ARBA00000013"/>
    </source>
</evidence>
<evidence type="ECO:0000256" key="6">
    <source>
        <dbReference type="ARBA" id="ARBA00022741"/>
    </source>
</evidence>
<dbReference type="Proteomes" id="UP000220836">
    <property type="component" value="Unassembled WGS sequence"/>
</dbReference>
<accession>A0A238JT21</accession>
<feature type="binding site" evidence="18">
    <location>
        <position position="185"/>
    </location>
    <ligand>
        <name>K(+)</name>
        <dbReference type="ChEBI" id="CHEBI:29103"/>
    </ligand>
</feature>
<gene>
    <name evidence="22" type="primary">nnr</name>
    <name evidence="17" type="synonym">nnrD</name>
    <name evidence="18" type="synonym">nnrE</name>
    <name evidence="22" type="ORF">PEV8663_00316</name>
</gene>
<dbReference type="HAMAP" id="MF_01966">
    <property type="entry name" value="NADHX_epimerase"/>
    <property type="match status" value="1"/>
</dbReference>
<dbReference type="GO" id="GO:0110051">
    <property type="term" value="P:metabolite repair"/>
    <property type="evidence" value="ECO:0007669"/>
    <property type="project" value="TreeGrafter"/>
</dbReference>
<dbReference type="GO" id="GO:0052856">
    <property type="term" value="F:NAD(P)HX epimerase activity"/>
    <property type="evidence" value="ECO:0007669"/>
    <property type="project" value="UniProtKB-UniRule"/>
</dbReference>
<keyword evidence="5 18" id="KW-0479">Metal-binding</keyword>
<feature type="binding site" evidence="18">
    <location>
        <begin position="152"/>
        <end position="158"/>
    </location>
    <ligand>
        <name>(6S)-NADPHX</name>
        <dbReference type="ChEBI" id="CHEBI:64076"/>
    </ligand>
</feature>
<comment type="function">
    <text evidence="14 19">Bifunctional enzyme that catalyzes the epimerization of the S- and R-forms of NAD(P)HX and the dehydration of the S-form of NAD(P)HX at the expense of ADP, which is converted to AMP. This allows the repair of both epimers of NAD(P)HX, a damaged form of NAD(P)H that is a result of enzymatic or heat-dependent hydration.</text>
</comment>
<evidence type="ECO:0000256" key="9">
    <source>
        <dbReference type="ARBA" id="ARBA00022958"/>
    </source>
</evidence>
<name>A0A238JT21_9RHOB</name>
<dbReference type="Pfam" id="PF01256">
    <property type="entry name" value="Carb_kinase"/>
    <property type="match status" value="1"/>
</dbReference>
<dbReference type="InterPro" id="IPR000631">
    <property type="entry name" value="CARKD"/>
</dbReference>
<dbReference type="OrthoDB" id="9806925at2"/>
<proteinExistence type="inferred from homology"/>
<keyword evidence="6 17" id="KW-0547">Nucleotide-binding</keyword>
<dbReference type="InterPro" id="IPR029056">
    <property type="entry name" value="Ribokinase-like"/>
</dbReference>
<evidence type="ECO:0000256" key="7">
    <source>
        <dbReference type="ARBA" id="ARBA00022840"/>
    </source>
</evidence>
<evidence type="ECO:0000256" key="3">
    <source>
        <dbReference type="ARBA" id="ARBA00006001"/>
    </source>
</evidence>
<comment type="cofactor">
    <cofactor evidence="18 19">
        <name>K(+)</name>
        <dbReference type="ChEBI" id="CHEBI:29103"/>
    </cofactor>
    <text evidence="18 19">Binds 1 potassium ion per subunit.</text>
</comment>
<comment type="function">
    <text evidence="18">Catalyzes the epimerization of the S- and R-forms of NAD(P)HX, a damaged form of NAD(P)H that is a result of enzymatic or heat-dependent hydration. This is a prerequisite for the S-specific NAD(P)H-hydrate dehydratase to allow the repair of both epimers of NAD(P)HX.</text>
</comment>
<evidence type="ECO:0000256" key="17">
    <source>
        <dbReference type="HAMAP-Rule" id="MF_01965"/>
    </source>
</evidence>
<dbReference type="EMBL" id="FXYH01000001">
    <property type="protein sequence ID" value="SMX33828.1"/>
    <property type="molecule type" value="Genomic_DNA"/>
</dbReference>
<protein>
    <recommendedName>
        <fullName evidence="19">Bifunctional NAD(P)H-hydrate repair enzyme</fullName>
    </recommendedName>
    <alternativeName>
        <fullName evidence="19">Nicotinamide nucleotide repair protein</fullName>
    </alternativeName>
    <domain>
        <recommendedName>
            <fullName evidence="19">ADP-dependent (S)-NAD(P)H-hydrate dehydratase</fullName>
            <ecNumber evidence="19">4.2.1.136</ecNumber>
        </recommendedName>
        <alternativeName>
            <fullName evidence="19">ADP-dependent NAD(P)HX dehydratase</fullName>
        </alternativeName>
    </domain>
    <domain>
        <recommendedName>
            <fullName evidence="19">NAD(P)H-hydrate epimerase</fullName>
            <ecNumber evidence="19">5.1.99.6</ecNumber>
        </recommendedName>
    </domain>
</protein>
<feature type="binding site" evidence="17">
    <location>
        <position position="430"/>
    </location>
    <ligand>
        <name>(6S)-NADPHX</name>
        <dbReference type="ChEBI" id="CHEBI:64076"/>
    </ligand>
</feature>
<dbReference type="EC" id="4.2.1.136" evidence="19"/>
<dbReference type="InterPro" id="IPR017953">
    <property type="entry name" value="Carbohydrate_kinase_pred_CS"/>
</dbReference>
<dbReference type="NCBIfam" id="TIGR00197">
    <property type="entry name" value="yjeF_nterm"/>
    <property type="match status" value="1"/>
</dbReference>
<dbReference type="NCBIfam" id="TIGR00196">
    <property type="entry name" value="yjeF_cterm"/>
    <property type="match status" value="1"/>
</dbReference>
<dbReference type="GO" id="GO:0046496">
    <property type="term" value="P:nicotinamide nucleotide metabolic process"/>
    <property type="evidence" value="ECO:0007669"/>
    <property type="project" value="UniProtKB-UniRule"/>
</dbReference>
<feature type="binding site" evidence="17">
    <location>
        <position position="509"/>
    </location>
    <ligand>
        <name>(6S)-NADPHX</name>
        <dbReference type="ChEBI" id="CHEBI:64076"/>
    </ligand>
</feature>
<keyword evidence="23" id="KW-1185">Reference proteome</keyword>
<dbReference type="InterPro" id="IPR036652">
    <property type="entry name" value="YjeF_N_dom_sf"/>
</dbReference>
<comment type="catalytic activity">
    <reaction evidence="16 17 19">
        <text>(6S)-NADPHX + ADP = AMP + phosphate + NADPH + H(+)</text>
        <dbReference type="Rhea" id="RHEA:32235"/>
        <dbReference type="ChEBI" id="CHEBI:15378"/>
        <dbReference type="ChEBI" id="CHEBI:43474"/>
        <dbReference type="ChEBI" id="CHEBI:57783"/>
        <dbReference type="ChEBI" id="CHEBI:64076"/>
        <dbReference type="ChEBI" id="CHEBI:456215"/>
        <dbReference type="ChEBI" id="CHEBI:456216"/>
        <dbReference type="EC" id="4.2.1.136"/>
    </reaction>
</comment>
<comment type="catalytic activity">
    <reaction evidence="1 18 19">
        <text>(6R)-NADHX = (6S)-NADHX</text>
        <dbReference type="Rhea" id="RHEA:32215"/>
        <dbReference type="ChEBI" id="CHEBI:64074"/>
        <dbReference type="ChEBI" id="CHEBI:64075"/>
        <dbReference type="EC" id="5.1.99.6"/>
    </reaction>
</comment>
<comment type="function">
    <text evidence="17">Catalyzes the dehydration of the S-form of NAD(P)HX at the expense of ADP, which is converted to AMP. Together with NAD(P)HX epimerase, which catalyzes the epimerization of the S- and R-forms, the enzyme allows the repair of both epimers of NAD(P)HX, a damaged form of NAD(P)H that is a result of enzymatic or heat-dependent hydration.</text>
</comment>
<feature type="binding site" evidence="18">
    <location>
        <position position="182"/>
    </location>
    <ligand>
        <name>(6S)-NADPHX</name>
        <dbReference type="ChEBI" id="CHEBI:64076"/>
    </ligand>
</feature>
<dbReference type="PROSITE" id="PS51383">
    <property type="entry name" value="YJEF_C_3"/>
    <property type="match status" value="1"/>
</dbReference>
<evidence type="ECO:0000256" key="2">
    <source>
        <dbReference type="ARBA" id="ARBA00000909"/>
    </source>
</evidence>
<evidence type="ECO:0000313" key="23">
    <source>
        <dbReference type="Proteomes" id="UP000220836"/>
    </source>
</evidence>
<feature type="domain" description="YjeF N-terminal" evidence="21">
    <location>
        <begin position="10"/>
        <end position="247"/>
    </location>
</feature>
<feature type="binding site" evidence="17">
    <location>
        <position position="508"/>
    </location>
    <ligand>
        <name>AMP</name>
        <dbReference type="ChEBI" id="CHEBI:456215"/>
    </ligand>
</feature>
<evidence type="ECO:0000256" key="19">
    <source>
        <dbReference type="PIRNR" id="PIRNR017184"/>
    </source>
</evidence>
<dbReference type="PANTHER" id="PTHR12592">
    <property type="entry name" value="ATP-DEPENDENT (S)-NAD(P)H-HYDRATE DEHYDRATASE FAMILY MEMBER"/>
    <property type="match status" value="1"/>
</dbReference>
<evidence type="ECO:0000256" key="8">
    <source>
        <dbReference type="ARBA" id="ARBA00022857"/>
    </source>
</evidence>
<dbReference type="PROSITE" id="PS01050">
    <property type="entry name" value="YJEF_C_2"/>
    <property type="match status" value="1"/>
</dbReference>
<dbReference type="SUPFAM" id="SSF64153">
    <property type="entry name" value="YjeF N-terminal domain-like"/>
    <property type="match status" value="1"/>
</dbReference>
<keyword evidence="10 17" id="KW-0520">NAD</keyword>
<evidence type="ECO:0000259" key="20">
    <source>
        <dbReference type="PROSITE" id="PS51383"/>
    </source>
</evidence>
<dbReference type="RefSeq" id="WP_097802854.1">
    <property type="nucleotide sequence ID" value="NZ_FXYH01000001.1"/>
</dbReference>
<feature type="binding site" evidence="17">
    <location>
        <position position="313"/>
    </location>
    <ligand>
        <name>(6S)-NADPHX</name>
        <dbReference type="ChEBI" id="CHEBI:64076"/>
    </ligand>
</feature>
<evidence type="ECO:0000256" key="13">
    <source>
        <dbReference type="ARBA" id="ARBA00023268"/>
    </source>
</evidence>
<comment type="caution">
    <text evidence="18">Lacks conserved residue(s) required for the propagation of feature annotation.</text>
</comment>
<feature type="domain" description="YjeF C-terminal" evidence="20">
    <location>
        <begin position="278"/>
        <end position="563"/>
    </location>
</feature>
<comment type="similarity">
    <text evidence="18">Belongs to the NnrE/AIBP family.</text>
</comment>
<evidence type="ECO:0000256" key="4">
    <source>
        <dbReference type="ARBA" id="ARBA00009524"/>
    </source>
</evidence>
<dbReference type="GO" id="GO:0005524">
    <property type="term" value="F:ATP binding"/>
    <property type="evidence" value="ECO:0007669"/>
    <property type="project" value="UniProtKB-UniRule"/>
</dbReference>
<sequence>MAEVLTAAQMRRIEESAIASGAVTGATLMERAGQGVVDAILAHWPELNHSEDAGSGMAGEGAVPTGLPLRAVVLCGPGNNGGDGFVIARLLKRKGWAVEVFLFGDPLRLTGDAKLNYTRWCALGSVQSDLDLIDRFADAGLEADLFVDAIFGTGLTRALPDRLADLLGKVAGCRTVRTVAVDIASGICTDSGRMLQPADPQPAVSKASFDLTVTFHRAKRGHLSQEGALASGHLAIVDIGLDLAHQTLRRKLAVPSLEDACLGSISHWVGQTDDANPAFDVPLAGVLAKDAFGHKFRHGHALVFSGETCKTGAARLAARGALRIGAGLVTLAVPGNALSEVAAQVTAIMIAPVSGSGDALNLLQDSRLNALCIGPGLGVALARSLVPIALKQTRAVRRSVVLDADALTAFAAAPDDLFALLHSNCVLTPHFGEFTRLFPDLAQKLVARPTHGPAYSRYDAVCEAADRAGCVVLLKGPDTVIASPEGQVSVNAALFENQAPWLATAGSGDVLAGFITGLMARGVPAMRAAEMGVWLHAQCGRNLGPGLIAEDLPEELPHVFRSILS</sequence>
<dbReference type="Gene3D" id="3.40.1190.20">
    <property type="match status" value="1"/>
</dbReference>
<comment type="catalytic activity">
    <reaction evidence="15 17 19">
        <text>(6S)-NADHX + ADP = AMP + phosphate + NADH + H(+)</text>
        <dbReference type="Rhea" id="RHEA:32223"/>
        <dbReference type="ChEBI" id="CHEBI:15378"/>
        <dbReference type="ChEBI" id="CHEBI:43474"/>
        <dbReference type="ChEBI" id="CHEBI:57945"/>
        <dbReference type="ChEBI" id="CHEBI:64074"/>
        <dbReference type="ChEBI" id="CHEBI:456215"/>
        <dbReference type="ChEBI" id="CHEBI:456216"/>
        <dbReference type="EC" id="4.2.1.136"/>
    </reaction>
</comment>
<feature type="binding site" evidence="18">
    <location>
        <position position="148"/>
    </location>
    <ligand>
        <name>K(+)</name>
        <dbReference type="ChEBI" id="CHEBI:29103"/>
    </ligand>
</feature>
<comment type="catalytic activity">
    <reaction evidence="2 18 19">
        <text>(6R)-NADPHX = (6S)-NADPHX</text>
        <dbReference type="Rhea" id="RHEA:32227"/>
        <dbReference type="ChEBI" id="CHEBI:64076"/>
        <dbReference type="ChEBI" id="CHEBI:64077"/>
        <dbReference type="EC" id="5.1.99.6"/>
    </reaction>
</comment>
<evidence type="ECO:0000313" key="22">
    <source>
        <dbReference type="EMBL" id="SMX33828.1"/>
    </source>
</evidence>
<evidence type="ECO:0000256" key="10">
    <source>
        <dbReference type="ARBA" id="ARBA00023027"/>
    </source>
</evidence>
<evidence type="ECO:0000256" key="12">
    <source>
        <dbReference type="ARBA" id="ARBA00023239"/>
    </source>
</evidence>
<evidence type="ECO:0000256" key="16">
    <source>
        <dbReference type="ARBA" id="ARBA00049209"/>
    </source>
</evidence>
<evidence type="ECO:0000256" key="5">
    <source>
        <dbReference type="ARBA" id="ARBA00022723"/>
    </source>
</evidence>
<feature type="binding site" evidence="17">
    <location>
        <position position="376"/>
    </location>
    <ligand>
        <name>(6S)-NADPHX</name>
        <dbReference type="ChEBI" id="CHEBI:64076"/>
    </ligand>
</feature>
<feature type="binding site" evidence="18">
    <location>
        <position position="80"/>
    </location>
    <ligand>
        <name>K(+)</name>
        <dbReference type="ChEBI" id="CHEBI:29103"/>
    </ligand>
</feature>
<evidence type="ECO:0000256" key="15">
    <source>
        <dbReference type="ARBA" id="ARBA00048238"/>
    </source>
</evidence>